<keyword evidence="9" id="KW-1185">Reference proteome</keyword>
<feature type="transmembrane region" description="Helical" evidence="7">
    <location>
        <begin position="60"/>
        <end position="80"/>
    </location>
</feature>
<feature type="transmembrane region" description="Helical" evidence="7">
    <location>
        <begin position="280"/>
        <end position="302"/>
    </location>
</feature>
<dbReference type="EMBL" id="JAFIDN010000009">
    <property type="protein sequence ID" value="MBP3193274.1"/>
    <property type="molecule type" value="Genomic_DNA"/>
</dbReference>
<evidence type="ECO:0000256" key="1">
    <source>
        <dbReference type="ARBA" id="ARBA00004141"/>
    </source>
</evidence>
<dbReference type="Proteomes" id="UP000673975">
    <property type="component" value="Unassembled WGS sequence"/>
</dbReference>
<feature type="transmembrane region" description="Helical" evidence="7">
    <location>
        <begin position="226"/>
        <end position="244"/>
    </location>
</feature>
<keyword evidence="2" id="KW-0813">Transport</keyword>
<organism evidence="8 9">
    <name type="scientific">Natronogracilivirga saccharolytica</name>
    <dbReference type="NCBI Taxonomy" id="2812953"/>
    <lineage>
        <taxon>Bacteria</taxon>
        <taxon>Pseudomonadati</taxon>
        <taxon>Balneolota</taxon>
        <taxon>Balneolia</taxon>
        <taxon>Balneolales</taxon>
        <taxon>Cyclonatronaceae</taxon>
        <taxon>Natronogracilivirga</taxon>
    </lineage>
</organism>
<keyword evidence="4 7" id="KW-0812">Transmembrane</keyword>
<keyword evidence="6 7" id="KW-0472">Membrane</keyword>
<protein>
    <submittedName>
        <fullName evidence="8">AEC family transporter</fullName>
    </submittedName>
</protein>
<keyword evidence="3" id="KW-1003">Cell membrane</keyword>
<evidence type="ECO:0000256" key="5">
    <source>
        <dbReference type="ARBA" id="ARBA00022989"/>
    </source>
</evidence>
<evidence type="ECO:0000256" key="7">
    <source>
        <dbReference type="SAM" id="Phobius"/>
    </source>
</evidence>
<feature type="transmembrane region" description="Helical" evidence="7">
    <location>
        <begin position="186"/>
        <end position="206"/>
    </location>
</feature>
<gene>
    <name evidence="8" type="ORF">NATSA_11405</name>
</gene>
<evidence type="ECO:0000256" key="4">
    <source>
        <dbReference type="ARBA" id="ARBA00022692"/>
    </source>
</evidence>
<dbReference type="Pfam" id="PF03547">
    <property type="entry name" value="Mem_trans"/>
    <property type="match status" value="1"/>
</dbReference>
<feature type="transmembrane region" description="Helical" evidence="7">
    <location>
        <begin position="37"/>
        <end position="54"/>
    </location>
</feature>
<dbReference type="GO" id="GO:0055085">
    <property type="term" value="P:transmembrane transport"/>
    <property type="evidence" value="ECO:0007669"/>
    <property type="project" value="InterPro"/>
</dbReference>
<feature type="transmembrane region" description="Helical" evidence="7">
    <location>
        <begin position="6"/>
        <end position="25"/>
    </location>
</feature>
<keyword evidence="5 7" id="KW-1133">Transmembrane helix</keyword>
<evidence type="ECO:0000256" key="2">
    <source>
        <dbReference type="ARBA" id="ARBA00022448"/>
    </source>
</evidence>
<accession>A0A8J7RT09</accession>
<feature type="transmembrane region" description="Helical" evidence="7">
    <location>
        <begin position="92"/>
        <end position="112"/>
    </location>
</feature>
<dbReference type="AlphaFoldDB" id="A0A8J7RT09"/>
<feature type="transmembrane region" description="Helical" evidence="7">
    <location>
        <begin position="161"/>
        <end position="180"/>
    </location>
</feature>
<reference evidence="8" key="1">
    <citation type="submission" date="2021-02" db="EMBL/GenBank/DDBJ databases">
        <title>Natronogracilivirga saccharolytica gen. nov. sp. nov. a new anaerobic, haloalkiliphilic carbohydrate-fermenting bacterium from soda lake and proposing of Cyclonatronumiaceae fam. nov. in the phylum Balneolaeota.</title>
        <authorList>
            <person name="Zhilina T.N."/>
            <person name="Sorokin D.Y."/>
            <person name="Zavarzina D.G."/>
            <person name="Toshchakov S.V."/>
            <person name="Kublanov I.V."/>
        </authorList>
    </citation>
    <scope>NUCLEOTIDE SEQUENCE</scope>
    <source>
        <strain evidence="8">Z-1702</strain>
    </source>
</reference>
<dbReference type="GO" id="GO:0016020">
    <property type="term" value="C:membrane"/>
    <property type="evidence" value="ECO:0007669"/>
    <property type="project" value="UniProtKB-SubCell"/>
</dbReference>
<dbReference type="PANTHER" id="PTHR36838:SF1">
    <property type="entry name" value="SLR1864 PROTEIN"/>
    <property type="match status" value="1"/>
</dbReference>
<dbReference type="PANTHER" id="PTHR36838">
    <property type="entry name" value="AUXIN EFFLUX CARRIER FAMILY PROTEIN"/>
    <property type="match status" value="1"/>
</dbReference>
<feature type="transmembrane region" description="Helical" evidence="7">
    <location>
        <begin position="132"/>
        <end position="149"/>
    </location>
</feature>
<sequence>MDPLAPAFLLIASLLIGVILQFVKAFPDNSYLVLNQYVIYVALPAVGLIHIPEIEIQTDLLYPVASAWIIFFMAIVLINMAGRWLSWSRQTIGCIILTGGLGNTLFIGYPVAETLFGQEGLSMALLMDQSGSFVIVSTIGIAVAGIYAAGKTKKRALLRQVVTFPPFIVFILAIIMNIAGVTTGGIVLDVLDVFATTLAPVALISVGMQLKFRQRGYDLQPMSVGLIYKLLIAPAILFVIYVLITGGEGVAVQASIIQAATPPNITGSILATTYGLNPRLASQMVSVGIPVSVLTMAFWYVIIA</sequence>
<dbReference type="RefSeq" id="WP_210512732.1">
    <property type="nucleotide sequence ID" value="NZ_JAFIDN010000009.1"/>
</dbReference>
<evidence type="ECO:0000256" key="6">
    <source>
        <dbReference type="ARBA" id="ARBA00023136"/>
    </source>
</evidence>
<comment type="subcellular location">
    <subcellularLocation>
        <location evidence="1">Membrane</location>
        <topology evidence="1">Multi-pass membrane protein</topology>
    </subcellularLocation>
</comment>
<evidence type="ECO:0000256" key="3">
    <source>
        <dbReference type="ARBA" id="ARBA00022475"/>
    </source>
</evidence>
<proteinExistence type="predicted"/>
<dbReference type="InterPro" id="IPR004776">
    <property type="entry name" value="Mem_transp_PIN-like"/>
</dbReference>
<evidence type="ECO:0000313" key="9">
    <source>
        <dbReference type="Proteomes" id="UP000673975"/>
    </source>
</evidence>
<evidence type="ECO:0000313" key="8">
    <source>
        <dbReference type="EMBL" id="MBP3193274.1"/>
    </source>
</evidence>
<comment type="caution">
    <text evidence="8">The sequence shown here is derived from an EMBL/GenBank/DDBJ whole genome shotgun (WGS) entry which is preliminary data.</text>
</comment>
<name>A0A8J7RT09_9BACT</name>